<sequence length="175" mass="19286">MTGIGSLEQAGDRWHLRFIRELSHPREKVWRAVTEHEHLARWFPSIITGEWAVGGKLVFTDPEGRGPAFEGEVLAYAPPAVLEFSWGLDVIRLELTERDGGCTLVLLDTLEELGKAARDGAGWHECLDLLAVDLDGRGETWSPGQKWAELHPGYVAAFGPEASTIGPPPGWEPKP</sequence>
<dbReference type="InterPro" id="IPR013538">
    <property type="entry name" value="ASHA1/2-like_C"/>
</dbReference>
<dbReference type="Pfam" id="PF08327">
    <property type="entry name" value="AHSA1"/>
    <property type="match status" value="1"/>
</dbReference>
<dbReference type="OrthoDB" id="9803476at2"/>
<evidence type="ECO:0000313" key="4">
    <source>
        <dbReference type="Proteomes" id="UP000318416"/>
    </source>
</evidence>
<feature type="domain" description="Activator of Hsp90 ATPase homologue 1/2-like C-terminal" evidence="2">
    <location>
        <begin position="24"/>
        <end position="131"/>
    </location>
</feature>
<dbReference type="Gene3D" id="3.30.530.20">
    <property type="match status" value="1"/>
</dbReference>
<protein>
    <submittedName>
        <fullName evidence="3">Uncharacterized protein YndB with AHSA1/START domain</fullName>
    </submittedName>
</protein>
<reference evidence="3 4" key="1">
    <citation type="submission" date="2019-06" db="EMBL/GenBank/DDBJ databases">
        <title>Sequencing the genomes of 1000 actinobacteria strains.</title>
        <authorList>
            <person name="Klenk H.-P."/>
        </authorList>
    </citation>
    <scope>NUCLEOTIDE SEQUENCE [LARGE SCALE GENOMIC DNA]</scope>
    <source>
        <strain evidence="3 4">DSM 41649</strain>
    </source>
</reference>
<accession>A0A561EM88</accession>
<dbReference type="RefSeq" id="WP_145789121.1">
    <property type="nucleotide sequence ID" value="NZ_BAAABR010000079.1"/>
</dbReference>
<dbReference type="AlphaFoldDB" id="A0A561EM88"/>
<dbReference type="InterPro" id="IPR023393">
    <property type="entry name" value="START-like_dom_sf"/>
</dbReference>
<keyword evidence="4" id="KW-1185">Reference proteome</keyword>
<evidence type="ECO:0000313" key="3">
    <source>
        <dbReference type="EMBL" id="TWE16743.1"/>
    </source>
</evidence>
<dbReference type="SUPFAM" id="SSF55961">
    <property type="entry name" value="Bet v1-like"/>
    <property type="match status" value="1"/>
</dbReference>
<name>A0A561EM88_9ACTN</name>
<proteinExistence type="inferred from homology"/>
<organism evidence="3 4">
    <name type="scientific">Kitasatospora atroaurantiaca</name>
    <dbReference type="NCBI Taxonomy" id="285545"/>
    <lineage>
        <taxon>Bacteria</taxon>
        <taxon>Bacillati</taxon>
        <taxon>Actinomycetota</taxon>
        <taxon>Actinomycetes</taxon>
        <taxon>Kitasatosporales</taxon>
        <taxon>Streptomycetaceae</taxon>
        <taxon>Kitasatospora</taxon>
    </lineage>
</organism>
<gene>
    <name evidence="3" type="ORF">FB465_1733</name>
</gene>
<dbReference type="EMBL" id="VIVR01000001">
    <property type="protein sequence ID" value="TWE16743.1"/>
    <property type="molecule type" value="Genomic_DNA"/>
</dbReference>
<dbReference type="Proteomes" id="UP000318416">
    <property type="component" value="Unassembled WGS sequence"/>
</dbReference>
<evidence type="ECO:0000256" key="1">
    <source>
        <dbReference type="ARBA" id="ARBA00006817"/>
    </source>
</evidence>
<evidence type="ECO:0000259" key="2">
    <source>
        <dbReference type="Pfam" id="PF08327"/>
    </source>
</evidence>
<comment type="caution">
    <text evidence="3">The sequence shown here is derived from an EMBL/GenBank/DDBJ whole genome shotgun (WGS) entry which is preliminary data.</text>
</comment>
<dbReference type="CDD" id="cd08899">
    <property type="entry name" value="SRPBCC_CalC_Aha1-like_6"/>
    <property type="match status" value="1"/>
</dbReference>
<comment type="similarity">
    <text evidence="1">Belongs to the AHA1 family.</text>
</comment>